<dbReference type="STRING" id="247523.B0W48_18585"/>
<keyword evidence="2 4" id="KW-0808">Transferase</keyword>
<dbReference type="InterPro" id="IPR011004">
    <property type="entry name" value="Trimer_LpxA-like_sf"/>
</dbReference>
<dbReference type="EMBL" id="CP019628">
    <property type="protein sequence ID" value="AQQ01610.1"/>
    <property type="molecule type" value="Genomic_DNA"/>
</dbReference>
<dbReference type="Pfam" id="PF14602">
    <property type="entry name" value="Hexapep_2"/>
    <property type="match status" value="1"/>
</dbReference>
<comment type="similarity">
    <text evidence="1">Belongs to the transferase hexapeptide repeat family.</text>
</comment>
<evidence type="ECO:0000256" key="1">
    <source>
        <dbReference type="ARBA" id="ARBA00007274"/>
    </source>
</evidence>
<protein>
    <submittedName>
        <fullName evidence="4">Serine acetyltransferase</fullName>
    </submittedName>
</protein>
<dbReference type="KEGG" id="paln:B0W48_18585"/>
<reference evidence="4 5" key="1">
    <citation type="submission" date="2017-02" db="EMBL/GenBank/DDBJ databases">
        <title>Complete genome sequence of the cold-active Pseudoalteromonas aliena strain EH1 isolated from Arctic seawater.</title>
        <authorList>
            <person name="Kim E."/>
            <person name="Heo E."/>
            <person name="Kim H."/>
            <person name="Kim D."/>
        </authorList>
    </citation>
    <scope>NUCLEOTIDE SEQUENCE [LARGE SCALE GENOMIC DNA]</scope>
    <source>
        <strain evidence="4 5">EH1</strain>
    </source>
</reference>
<dbReference type="CDD" id="cd03354">
    <property type="entry name" value="LbH_SAT"/>
    <property type="match status" value="1"/>
</dbReference>
<evidence type="ECO:0000313" key="5">
    <source>
        <dbReference type="Proteomes" id="UP000188243"/>
    </source>
</evidence>
<dbReference type="AlphaFoldDB" id="A0A1Q2H2P7"/>
<dbReference type="InterPro" id="IPR045304">
    <property type="entry name" value="LbH_SAT"/>
</dbReference>
<accession>A0A1Q2H2P7</accession>
<keyword evidence="3" id="KW-0012">Acyltransferase</keyword>
<name>A0A1Q2H2P7_9GAMM</name>
<dbReference type="Pfam" id="PF00132">
    <property type="entry name" value="Hexapep"/>
    <property type="match status" value="1"/>
</dbReference>
<dbReference type="GO" id="GO:0005737">
    <property type="term" value="C:cytoplasm"/>
    <property type="evidence" value="ECO:0007669"/>
    <property type="project" value="InterPro"/>
</dbReference>
<dbReference type="InterPro" id="IPR005881">
    <property type="entry name" value="Ser_O-AcTrfase"/>
</dbReference>
<dbReference type="SUPFAM" id="SSF51161">
    <property type="entry name" value="Trimeric LpxA-like enzymes"/>
    <property type="match status" value="1"/>
</dbReference>
<dbReference type="Gene3D" id="2.160.10.10">
    <property type="entry name" value="Hexapeptide repeat proteins"/>
    <property type="match status" value="1"/>
</dbReference>
<dbReference type="GO" id="GO:0009001">
    <property type="term" value="F:serine O-acetyltransferase activity"/>
    <property type="evidence" value="ECO:0007669"/>
    <property type="project" value="InterPro"/>
</dbReference>
<sequence length="143" mass="15271">MKLYHIGNYLHRHKIPLLPKVFNILIRLIHNSAIFSETSIGTNTVFAYGGIGVVIHKRSTIGKNCVIGSNVTIGGKSKSINVPVIGDNCFIATGAKILGEITIGNNCVIGANCVVVKNVPDNSVVAGIPGKIIKSDIDPKDYY</sequence>
<evidence type="ECO:0000256" key="2">
    <source>
        <dbReference type="ARBA" id="ARBA00022679"/>
    </source>
</evidence>
<dbReference type="PIRSF" id="PIRSF000441">
    <property type="entry name" value="CysE"/>
    <property type="match status" value="1"/>
</dbReference>
<dbReference type="Proteomes" id="UP000188243">
    <property type="component" value="Chromosome"/>
</dbReference>
<organism evidence="4 5">
    <name type="scientific">Pseudoalteromonas aliena</name>
    <dbReference type="NCBI Taxonomy" id="247523"/>
    <lineage>
        <taxon>Bacteria</taxon>
        <taxon>Pseudomonadati</taxon>
        <taxon>Pseudomonadota</taxon>
        <taxon>Gammaproteobacteria</taxon>
        <taxon>Alteromonadales</taxon>
        <taxon>Pseudoalteromonadaceae</taxon>
        <taxon>Pseudoalteromonas</taxon>
    </lineage>
</organism>
<dbReference type="RefSeq" id="WP_077538244.1">
    <property type="nucleotide sequence ID" value="NZ_CP019628.1"/>
</dbReference>
<evidence type="ECO:0000313" key="4">
    <source>
        <dbReference type="EMBL" id="AQQ01610.1"/>
    </source>
</evidence>
<dbReference type="GO" id="GO:0006535">
    <property type="term" value="P:cysteine biosynthetic process from serine"/>
    <property type="evidence" value="ECO:0007669"/>
    <property type="project" value="InterPro"/>
</dbReference>
<dbReference type="InterPro" id="IPR001451">
    <property type="entry name" value="Hexapep"/>
</dbReference>
<gene>
    <name evidence="4" type="ORF">B0W48_18585</name>
</gene>
<proteinExistence type="inferred from homology"/>
<evidence type="ECO:0000256" key="3">
    <source>
        <dbReference type="ARBA" id="ARBA00023315"/>
    </source>
</evidence>
<dbReference type="PANTHER" id="PTHR42811">
    <property type="entry name" value="SERINE ACETYLTRANSFERASE"/>
    <property type="match status" value="1"/>
</dbReference>